<feature type="non-terminal residue" evidence="2">
    <location>
        <position position="1"/>
    </location>
</feature>
<protein>
    <recommendedName>
        <fullName evidence="4">DDE Tnp4 domain-containing protein</fullName>
    </recommendedName>
</protein>
<feature type="region of interest" description="Disordered" evidence="1">
    <location>
        <begin position="1"/>
        <end position="23"/>
    </location>
</feature>
<keyword evidence="3" id="KW-1185">Reference proteome</keyword>
<dbReference type="Proteomes" id="UP000823775">
    <property type="component" value="Unassembled WGS sequence"/>
</dbReference>
<evidence type="ECO:0000313" key="3">
    <source>
        <dbReference type="Proteomes" id="UP000823775"/>
    </source>
</evidence>
<evidence type="ECO:0000256" key="1">
    <source>
        <dbReference type="SAM" id="MobiDB-lite"/>
    </source>
</evidence>
<evidence type="ECO:0000313" key="2">
    <source>
        <dbReference type="EMBL" id="MCE3049325.1"/>
    </source>
</evidence>
<organism evidence="2 3">
    <name type="scientific">Datura stramonium</name>
    <name type="common">Jimsonweed</name>
    <name type="synonym">Common thornapple</name>
    <dbReference type="NCBI Taxonomy" id="4076"/>
    <lineage>
        <taxon>Eukaryota</taxon>
        <taxon>Viridiplantae</taxon>
        <taxon>Streptophyta</taxon>
        <taxon>Embryophyta</taxon>
        <taxon>Tracheophyta</taxon>
        <taxon>Spermatophyta</taxon>
        <taxon>Magnoliopsida</taxon>
        <taxon>eudicotyledons</taxon>
        <taxon>Gunneridae</taxon>
        <taxon>Pentapetalae</taxon>
        <taxon>asterids</taxon>
        <taxon>lamiids</taxon>
        <taxon>Solanales</taxon>
        <taxon>Solanaceae</taxon>
        <taxon>Solanoideae</taxon>
        <taxon>Datureae</taxon>
        <taxon>Datura</taxon>
    </lineage>
</organism>
<dbReference type="EMBL" id="JACEIK010006824">
    <property type="protein sequence ID" value="MCE3049325.1"/>
    <property type="molecule type" value="Genomic_DNA"/>
</dbReference>
<reference evidence="2 3" key="1">
    <citation type="journal article" date="2021" name="BMC Genomics">
        <title>Datura genome reveals duplications of psychoactive alkaloid biosynthetic genes and high mutation rate following tissue culture.</title>
        <authorList>
            <person name="Rajewski A."/>
            <person name="Carter-House D."/>
            <person name="Stajich J."/>
            <person name="Litt A."/>
        </authorList>
    </citation>
    <scope>NUCLEOTIDE SEQUENCE [LARGE SCALE GENOMIC DNA]</scope>
    <source>
        <strain evidence="2">AR-01</strain>
    </source>
</reference>
<accession>A0ABS8WIJ1</accession>
<gene>
    <name evidence="2" type="ORF">HAX54_044604</name>
</gene>
<proteinExistence type="predicted"/>
<sequence>MRAPHAWHRAHDTAAPSRETLDGTPVQEKWLQATALNLRSIDASWIVIGDSPYGYHCNLPVFFQAPAVHRCFTNSFLRFAGIASASHFKNSNCLSSNPYNSLS</sequence>
<evidence type="ECO:0008006" key="4">
    <source>
        <dbReference type="Google" id="ProtNLM"/>
    </source>
</evidence>
<comment type="caution">
    <text evidence="2">The sequence shown here is derived from an EMBL/GenBank/DDBJ whole genome shotgun (WGS) entry which is preliminary data.</text>
</comment>
<name>A0ABS8WIJ1_DATST</name>